<sequence>MSGGFLASVRWIFGKCPVDFDKCPVDFDKCPVDFGKCPVDFWQVSGGFLAGGTL</sequence>
<comment type="caution">
    <text evidence="1">The sequence shown here is derived from an EMBL/GenBank/DDBJ whole genome shotgun (WGS) entry which is preliminary data.</text>
</comment>
<organism evidence="1 2">
    <name type="scientific">Cyanomargarita calcarea GSE-NOS-MK-12-04C</name>
    <dbReference type="NCBI Taxonomy" id="2839659"/>
    <lineage>
        <taxon>Bacteria</taxon>
        <taxon>Bacillati</taxon>
        <taxon>Cyanobacteriota</taxon>
        <taxon>Cyanophyceae</taxon>
        <taxon>Nostocales</taxon>
        <taxon>Cyanomargaritaceae</taxon>
        <taxon>Cyanomargarita</taxon>
    </lineage>
</organism>
<accession>A0A951QLG3</accession>
<protein>
    <submittedName>
        <fullName evidence="1">Uncharacterized protein</fullName>
    </submittedName>
</protein>
<evidence type="ECO:0000313" key="1">
    <source>
        <dbReference type="EMBL" id="MBW4667132.1"/>
    </source>
</evidence>
<proteinExistence type="predicted"/>
<dbReference type="AlphaFoldDB" id="A0A951QLG3"/>
<evidence type="ECO:0000313" key="2">
    <source>
        <dbReference type="Proteomes" id="UP000729701"/>
    </source>
</evidence>
<name>A0A951QLG3_9CYAN</name>
<dbReference type="Proteomes" id="UP000729701">
    <property type="component" value="Unassembled WGS sequence"/>
</dbReference>
<reference evidence="1" key="2">
    <citation type="journal article" date="2022" name="Microbiol. Resour. Announc.">
        <title>Metagenome Sequencing to Explore Phylogenomics of Terrestrial Cyanobacteria.</title>
        <authorList>
            <person name="Ward R.D."/>
            <person name="Stajich J.E."/>
            <person name="Johansen J.R."/>
            <person name="Huntemann M."/>
            <person name="Clum A."/>
            <person name="Foster B."/>
            <person name="Foster B."/>
            <person name="Roux S."/>
            <person name="Palaniappan K."/>
            <person name="Varghese N."/>
            <person name="Mukherjee S."/>
            <person name="Reddy T.B.K."/>
            <person name="Daum C."/>
            <person name="Copeland A."/>
            <person name="Chen I.A."/>
            <person name="Ivanova N.N."/>
            <person name="Kyrpides N.C."/>
            <person name="Shapiro N."/>
            <person name="Eloe-Fadrosh E.A."/>
            <person name="Pietrasiak N."/>
        </authorList>
    </citation>
    <scope>NUCLEOTIDE SEQUENCE</scope>
    <source>
        <strain evidence="1">GSE-NOS-MK-12-04C</strain>
    </source>
</reference>
<dbReference type="EMBL" id="JAHHGZ010000005">
    <property type="protein sequence ID" value="MBW4667132.1"/>
    <property type="molecule type" value="Genomic_DNA"/>
</dbReference>
<reference evidence="1" key="1">
    <citation type="submission" date="2021-05" db="EMBL/GenBank/DDBJ databases">
        <authorList>
            <person name="Pietrasiak N."/>
            <person name="Ward R."/>
            <person name="Stajich J.E."/>
            <person name="Kurbessoian T."/>
        </authorList>
    </citation>
    <scope>NUCLEOTIDE SEQUENCE</scope>
    <source>
        <strain evidence="1">GSE-NOS-MK-12-04C</strain>
    </source>
</reference>
<gene>
    <name evidence="1" type="ORF">KME60_06710</name>
</gene>